<dbReference type="Proteomes" id="UP000004750">
    <property type="component" value="Unassembled WGS sequence"/>
</dbReference>
<feature type="region of interest" description="Disordered" evidence="1">
    <location>
        <begin position="1"/>
        <end position="24"/>
    </location>
</feature>
<evidence type="ECO:0000313" key="2">
    <source>
        <dbReference type="EMBL" id="EHM55780.1"/>
    </source>
</evidence>
<comment type="caution">
    <text evidence="2">The sequence shown here is derived from an EMBL/GenBank/DDBJ whole genome shotgun (WGS) entry which is preliminary data.</text>
</comment>
<dbReference type="HOGENOM" id="CLU_1465712_0_0_6"/>
<protein>
    <submittedName>
        <fullName evidence="2">Uncharacterized protein</fullName>
    </submittedName>
</protein>
<accession>G9ZCG5</accession>
<feature type="region of interest" description="Disordered" evidence="1">
    <location>
        <begin position="62"/>
        <end position="120"/>
    </location>
</feature>
<proteinExistence type="predicted"/>
<organism evidence="2 3">
    <name type="scientific">Cardiobacterium valvarum F0432</name>
    <dbReference type="NCBI Taxonomy" id="797473"/>
    <lineage>
        <taxon>Bacteria</taxon>
        <taxon>Pseudomonadati</taxon>
        <taxon>Pseudomonadota</taxon>
        <taxon>Gammaproteobacteria</taxon>
        <taxon>Cardiobacteriales</taxon>
        <taxon>Cardiobacteriaceae</taxon>
        <taxon>Cardiobacterium</taxon>
    </lineage>
</organism>
<dbReference type="AlphaFoldDB" id="G9ZCG5"/>
<evidence type="ECO:0000256" key="1">
    <source>
        <dbReference type="SAM" id="MobiDB-lite"/>
    </source>
</evidence>
<feature type="compositionally biased region" description="Basic and acidic residues" evidence="1">
    <location>
        <begin position="1"/>
        <end position="16"/>
    </location>
</feature>
<feature type="region of interest" description="Disordered" evidence="1">
    <location>
        <begin position="153"/>
        <end position="184"/>
    </location>
</feature>
<evidence type="ECO:0000313" key="3">
    <source>
        <dbReference type="Proteomes" id="UP000004750"/>
    </source>
</evidence>
<reference evidence="2 3" key="1">
    <citation type="submission" date="2011-08" db="EMBL/GenBank/DDBJ databases">
        <authorList>
            <person name="Weinstock G."/>
            <person name="Sodergren E."/>
            <person name="Clifton S."/>
            <person name="Fulton L."/>
            <person name="Fulton B."/>
            <person name="Courtney L."/>
            <person name="Fronick C."/>
            <person name="Harrison M."/>
            <person name="Strong C."/>
            <person name="Farmer C."/>
            <person name="Delahaunty K."/>
            <person name="Markovic C."/>
            <person name="Hall O."/>
            <person name="Minx P."/>
            <person name="Tomlinson C."/>
            <person name="Mitreva M."/>
            <person name="Hou S."/>
            <person name="Chen J."/>
            <person name="Wollam A."/>
            <person name="Pepin K.H."/>
            <person name="Johnson M."/>
            <person name="Bhonagiri V."/>
            <person name="Zhang X."/>
            <person name="Suruliraj S."/>
            <person name="Warren W."/>
            <person name="Chinwalla A."/>
            <person name="Mardis E.R."/>
            <person name="Wilson R.K."/>
        </authorList>
    </citation>
    <scope>NUCLEOTIDE SEQUENCE [LARGE SCALE GENOMIC DNA]</scope>
    <source>
        <strain evidence="2 3">F0432</strain>
    </source>
</reference>
<gene>
    <name evidence="2" type="ORF">HMPREF9080_00442</name>
</gene>
<sequence length="184" mass="18823">MPHPGDEGRKSAHDGDEAGDDDGFAAVFGIEGFGAVQIFAAEKARVGIGEEAVAEVFADGKVGGVSEDGSGDEQRHHQVNVHLAERGNAAGGEKQRIAGQDGGDDKAGLAEDDKEEDGVDERAVAGADLAEVTVDVQDKIKDGAECAACMQDKDKGEEDGGGASGEGKVFFVHDETGERDGAAV</sequence>
<name>G9ZCG5_9GAMM</name>
<feature type="compositionally biased region" description="Basic and acidic residues" evidence="1">
    <location>
        <begin position="171"/>
        <end position="184"/>
    </location>
</feature>
<dbReference type="EMBL" id="AGCM01000022">
    <property type="protein sequence ID" value="EHM55780.1"/>
    <property type="molecule type" value="Genomic_DNA"/>
</dbReference>